<dbReference type="Proteomes" id="UP001148662">
    <property type="component" value="Unassembled WGS sequence"/>
</dbReference>
<name>A0ACC1RTI4_9APHY</name>
<evidence type="ECO:0000313" key="1">
    <source>
        <dbReference type="EMBL" id="KAJ3525409.1"/>
    </source>
</evidence>
<reference evidence="1" key="1">
    <citation type="submission" date="2022-07" db="EMBL/GenBank/DDBJ databases">
        <title>Genome Sequence of Phlebia brevispora.</title>
        <authorList>
            <person name="Buettner E."/>
        </authorList>
    </citation>
    <scope>NUCLEOTIDE SEQUENCE</scope>
    <source>
        <strain evidence="1">MPL23</strain>
    </source>
</reference>
<keyword evidence="2" id="KW-1185">Reference proteome</keyword>
<dbReference type="EMBL" id="JANHOG010002248">
    <property type="protein sequence ID" value="KAJ3525409.1"/>
    <property type="molecule type" value="Genomic_DNA"/>
</dbReference>
<comment type="caution">
    <text evidence="1">The sequence shown here is derived from an EMBL/GenBank/DDBJ whole genome shotgun (WGS) entry which is preliminary data.</text>
</comment>
<evidence type="ECO:0000313" key="2">
    <source>
        <dbReference type="Proteomes" id="UP001148662"/>
    </source>
</evidence>
<accession>A0ACC1RTI4</accession>
<gene>
    <name evidence="1" type="ORF">NM688_g8404</name>
</gene>
<organism evidence="1 2">
    <name type="scientific">Phlebia brevispora</name>
    <dbReference type="NCBI Taxonomy" id="194682"/>
    <lineage>
        <taxon>Eukaryota</taxon>
        <taxon>Fungi</taxon>
        <taxon>Dikarya</taxon>
        <taxon>Basidiomycota</taxon>
        <taxon>Agaricomycotina</taxon>
        <taxon>Agaricomycetes</taxon>
        <taxon>Polyporales</taxon>
        <taxon>Meruliaceae</taxon>
        <taxon>Phlebia</taxon>
    </lineage>
</organism>
<proteinExistence type="predicted"/>
<sequence length="616" mass="70177">MSVDSNGLAVRQADRHIRSETILKRLQKTARLDTLPYDVILLITQLLEARDVEALSECCKYLHDTVMTRPVFNSLAIASLRRCRPLPLSGFQRIRDLPTDQLIRAVLKAASLEDAWYKRGPRPSPKLYHAAFPDLATNGYWYRVLNVPTDDALEWLSPLTTAYNVFMTNNGKVVCWDQQRDKAVAEWQYEDPALLWKCRLAYESRTTYFAIMKLPKGEENSQEKGSVTRFNLIKLQSPPPDIDEPPKFAHVADFQMTGRPFNLFLLDPSVYLLGGFVWLSSSNNIALYVLHDWEKGIYSYIDTGIKWSNDATWSCYLHEQQVVVHTETEGRATEYLYPLSFLRQYARSGTPTKDIIPVLTYGVESPTKRVVELTPWRYQGPEWFPDSVHYVRQWWPALPGIPSLCNAVTLLVAETNDHGPVRYILTQHYFEAGLTSYAQGKIEKADGTNGEEANVSPADSPKLAMHYLSEDEDDDSNDVPLIATDFGHAVWIEDLVSTELDSDDEDGERAYFSYGKRIRFVNFPPVSSMWTPANSPEESTELKVYTLEYPIEVNLNEVNNICLDQSQGTVTLSEPYLLNTNIRTARLIPPAFPAVIIAVVENLYLYYTHGTVWITT</sequence>
<protein>
    <submittedName>
        <fullName evidence="1">Uncharacterized protein</fullName>
    </submittedName>
</protein>